<dbReference type="GO" id="GO:0005267">
    <property type="term" value="F:potassium channel activity"/>
    <property type="evidence" value="ECO:0007669"/>
    <property type="project" value="UniProtKB-KW"/>
</dbReference>
<dbReference type="PANTHER" id="PTHR31462:SF5">
    <property type="entry name" value="ENDOSOMAL_LYSOSOMAL PROTON CHANNEL TMEM175"/>
    <property type="match status" value="1"/>
</dbReference>
<evidence type="ECO:0000256" key="10">
    <source>
        <dbReference type="ARBA" id="ARBA00023136"/>
    </source>
</evidence>
<feature type="transmembrane region" description="Helical" evidence="13">
    <location>
        <begin position="175"/>
        <end position="192"/>
    </location>
</feature>
<feature type="transmembrane region" description="Helical" evidence="13">
    <location>
        <begin position="198"/>
        <end position="216"/>
    </location>
</feature>
<keyword evidence="11" id="KW-0407">Ion channel</keyword>
<accession>A0A4Y9R6S0</accession>
<evidence type="ECO:0000256" key="1">
    <source>
        <dbReference type="ARBA" id="ARBA00004141"/>
    </source>
</evidence>
<evidence type="ECO:0000256" key="7">
    <source>
        <dbReference type="ARBA" id="ARBA00022958"/>
    </source>
</evidence>
<keyword evidence="6" id="KW-0631">Potassium channel</keyword>
<feature type="transmembrane region" description="Helical" evidence="13">
    <location>
        <begin position="132"/>
        <end position="154"/>
    </location>
</feature>
<keyword evidence="10 13" id="KW-0472">Membrane</keyword>
<comment type="caution">
    <text evidence="14">The sequence shown here is derived from an EMBL/GenBank/DDBJ whole genome shotgun (WGS) entry which is preliminary data.</text>
</comment>
<comment type="similarity">
    <text evidence="2">Belongs to the TMEM175 family.</text>
</comment>
<evidence type="ECO:0000256" key="8">
    <source>
        <dbReference type="ARBA" id="ARBA00022989"/>
    </source>
</evidence>
<proteinExistence type="inferred from homology"/>
<keyword evidence="5 13" id="KW-0812">Transmembrane</keyword>
<feature type="transmembrane region" description="Helical" evidence="13">
    <location>
        <begin position="107"/>
        <end position="126"/>
    </location>
</feature>
<evidence type="ECO:0000256" key="4">
    <source>
        <dbReference type="ARBA" id="ARBA00022538"/>
    </source>
</evidence>
<keyword evidence="4" id="KW-0633">Potassium transport</keyword>
<keyword evidence="8 13" id="KW-1133">Transmembrane helix</keyword>
<dbReference type="GO" id="GO:0015252">
    <property type="term" value="F:proton channel activity"/>
    <property type="evidence" value="ECO:0007669"/>
    <property type="project" value="InterPro"/>
</dbReference>
<evidence type="ECO:0000256" key="13">
    <source>
        <dbReference type="SAM" id="Phobius"/>
    </source>
</evidence>
<evidence type="ECO:0000256" key="11">
    <source>
        <dbReference type="ARBA" id="ARBA00023303"/>
    </source>
</evidence>
<dbReference type="EMBL" id="SPQZ01000001">
    <property type="protein sequence ID" value="TFV99642.1"/>
    <property type="molecule type" value="Genomic_DNA"/>
</dbReference>
<evidence type="ECO:0000313" key="14">
    <source>
        <dbReference type="EMBL" id="TFV99642.1"/>
    </source>
</evidence>
<name>A0A4Y9R6S0_9MICO</name>
<evidence type="ECO:0000256" key="2">
    <source>
        <dbReference type="ARBA" id="ARBA00006920"/>
    </source>
</evidence>
<gene>
    <name evidence="14" type="ORF">E4M00_00065</name>
</gene>
<evidence type="ECO:0000256" key="5">
    <source>
        <dbReference type="ARBA" id="ARBA00022692"/>
    </source>
</evidence>
<feature type="transmembrane region" description="Helical" evidence="13">
    <location>
        <begin position="68"/>
        <end position="86"/>
    </location>
</feature>
<keyword evidence="9" id="KW-0406">Ion transport</keyword>
<dbReference type="PANTHER" id="PTHR31462">
    <property type="entry name" value="ENDOSOMAL/LYSOSOMAL POTASSIUM CHANNEL TMEM175"/>
    <property type="match status" value="1"/>
</dbReference>
<keyword evidence="3" id="KW-0813">Transport</keyword>
<feature type="transmembrane region" description="Helical" evidence="13">
    <location>
        <begin position="31"/>
        <end position="48"/>
    </location>
</feature>
<dbReference type="Proteomes" id="UP000298127">
    <property type="component" value="Unassembled WGS sequence"/>
</dbReference>
<comment type="subcellular location">
    <subcellularLocation>
        <location evidence="1">Membrane</location>
        <topology evidence="1">Multi-pass membrane protein</topology>
    </subcellularLocation>
</comment>
<evidence type="ECO:0000256" key="3">
    <source>
        <dbReference type="ARBA" id="ARBA00022448"/>
    </source>
</evidence>
<comment type="catalytic activity">
    <reaction evidence="12">
        <text>K(+)(in) = K(+)(out)</text>
        <dbReference type="Rhea" id="RHEA:29463"/>
        <dbReference type="ChEBI" id="CHEBI:29103"/>
    </reaction>
</comment>
<sequence>MADRTERVARRTGAESRYARLLTRGRNTERTVFFSDAVMAIAMTLLVLEIHIPEVPEAEIGQALLDDIGVFGAYALSFTIIGANWITHHRKFSVISRYDTPLQRINLVFLFLIALLPVATIALTMYQVPITVTLYALDVAGISLVQLWIWVYAWRHDFIQDDIDFDVYALSVRNQFPAPAIFLVSIPIALFIDPVWAMYSWILIIPLAVITTRLPLPNQRRSEKLVAIRVEARTAENERIEEEDLAIAAVEAAAALSRSRD</sequence>
<dbReference type="AlphaFoldDB" id="A0A4Y9R6S0"/>
<evidence type="ECO:0000256" key="12">
    <source>
        <dbReference type="ARBA" id="ARBA00034430"/>
    </source>
</evidence>
<dbReference type="RefSeq" id="WP_135118546.1">
    <property type="nucleotide sequence ID" value="NZ_SPQZ01000001.1"/>
</dbReference>
<dbReference type="GO" id="GO:0016020">
    <property type="term" value="C:membrane"/>
    <property type="evidence" value="ECO:0007669"/>
    <property type="project" value="UniProtKB-SubCell"/>
</dbReference>
<evidence type="ECO:0000256" key="9">
    <source>
        <dbReference type="ARBA" id="ARBA00023065"/>
    </source>
</evidence>
<organism evidence="14 15">
    <name type="scientific">Orlajensenia leifsoniae</name>
    <dbReference type="NCBI Taxonomy" id="2561933"/>
    <lineage>
        <taxon>Bacteria</taxon>
        <taxon>Bacillati</taxon>
        <taxon>Actinomycetota</taxon>
        <taxon>Actinomycetes</taxon>
        <taxon>Micrococcales</taxon>
        <taxon>Microbacteriaceae</taxon>
        <taxon>Orlajensenia</taxon>
    </lineage>
</organism>
<protein>
    <submittedName>
        <fullName evidence="14">DUF1211 domain-containing protein</fullName>
    </submittedName>
</protein>
<dbReference type="InterPro" id="IPR010617">
    <property type="entry name" value="TMEM175-like"/>
</dbReference>
<keyword evidence="15" id="KW-1185">Reference proteome</keyword>
<evidence type="ECO:0000313" key="15">
    <source>
        <dbReference type="Proteomes" id="UP000298127"/>
    </source>
</evidence>
<keyword evidence="7" id="KW-0630">Potassium</keyword>
<evidence type="ECO:0000256" key="6">
    <source>
        <dbReference type="ARBA" id="ARBA00022826"/>
    </source>
</evidence>
<dbReference type="Pfam" id="PF06736">
    <property type="entry name" value="TMEM175"/>
    <property type="match status" value="1"/>
</dbReference>
<reference evidence="14 15" key="1">
    <citation type="journal article" date="2018" name="J. Microbiol.">
        <title>Leifsonia flava sp. nov., a novel actinobacterium isolated from the rhizosphere of Aquilegia viridiflora.</title>
        <authorList>
            <person name="Cai Y."/>
            <person name="Tao W.Z."/>
            <person name="Ma Y.J."/>
            <person name="Cheng J."/>
            <person name="Zhang M.Y."/>
            <person name="Zhang Y.X."/>
        </authorList>
    </citation>
    <scope>NUCLEOTIDE SEQUENCE [LARGE SCALE GENOMIC DNA]</scope>
    <source>
        <strain evidence="14 15">SYP-B2174</strain>
    </source>
</reference>